<dbReference type="Gene3D" id="1.20.120.530">
    <property type="entry name" value="GntR ligand-binding domain-like"/>
    <property type="match status" value="1"/>
</dbReference>
<keyword evidence="2" id="KW-0238">DNA-binding</keyword>
<evidence type="ECO:0000256" key="2">
    <source>
        <dbReference type="ARBA" id="ARBA00023125"/>
    </source>
</evidence>
<evidence type="ECO:0000313" key="6">
    <source>
        <dbReference type="Proteomes" id="UP000262699"/>
    </source>
</evidence>
<gene>
    <name evidence="5" type="ORF">DEP91_01795</name>
</gene>
<dbReference type="Pfam" id="PF07729">
    <property type="entry name" value="FCD"/>
    <property type="match status" value="1"/>
</dbReference>
<comment type="caution">
    <text evidence="5">The sequence shown here is derived from an EMBL/GenBank/DDBJ whole genome shotgun (WGS) entry which is preliminary data.</text>
</comment>
<keyword evidence="1" id="KW-0805">Transcription regulation</keyword>
<reference evidence="5 6" key="1">
    <citation type="journal article" date="2018" name="Nat. Biotechnol.">
        <title>A standardized bacterial taxonomy based on genome phylogeny substantially revises the tree of life.</title>
        <authorList>
            <person name="Parks D.H."/>
            <person name="Chuvochina M."/>
            <person name="Waite D.W."/>
            <person name="Rinke C."/>
            <person name="Skarshewski A."/>
            <person name="Chaumeil P.A."/>
            <person name="Hugenholtz P."/>
        </authorList>
    </citation>
    <scope>NUCLEOTIDE SEQUENCE [LARGE SCALE GENOMIC DNA]</scope>
    <source>
        <strain evidence="5">UBA9015</strain>
    </source>
</reference>
<dbReference type="SMART" id="SM00345">
    <property type="entry name" value="HTH_GNTR"/>
    <property type="match status" value="1"/>
</dbReference>
<organism evidence="5 6">
    <name type="scientific">Sphingomonas bacterium</name>
    <dbReference type="NCBI Taxonomy" id="1895847"/>
    <lineage>
        <taxon>Bacteria</taxon>
        <taxon>Pseudomonadati</taxon>
        <taxon>Pseudomonadota</taxon>
        <taxon>Alphaproteobacteria</taxon>
        <taxon>Sphingomonadales</taxon>
        <taxon>Sphingomonadaceae</taxon>
        <taxon>Sphingomonas</taxon>
    </lineage>
</organism>
<dbReference type="InterPro" id="IPR011711">
    <property type="entry name" value="GntR_C"/>
</dbReference>
<dbReference type="GO" id="GO:0003700">
    <property type="term" value="F:DNA-binding transcription factor activity"/>
    <property type="evidence" value="ECO:0007669"/>
    <property type="project" value="InterPro"/>
</dbReference>
<evidence type="ECO:0000313" key="5">
    <source>
        <dbReference type="EMBL" id="HCB74901.1"/>
    </source>
</evidence>
<dbReference type="CDD" id="cd07377">
    <property type="entry name" value="WHTH_GntR"/>
    <property type="match status" value="1"/>
</dbReference>
<dbReference type="Proteomes" id="UP000262699">
    <property type="component" value="Unassembled WGS sequence"/>
</dbReference>
<evidence type="ECO:0000256" key="3">
    <source>
        <dbReference type="ARBA" id="ARBA00023163"/>
    </source>
</evidence>
<proteinExistence type="predicted"/>
<dbReference type="SUPFAM" id="SSF48008">
    <property type="entry name" value="GntR ligand-binding domain-like"/>
    <property type="match status" value="1"/>
</dbReference>
<protein>
    <submittedName>
        <fullName evidence="5">GntR family transcriptional regulator</fullName>
    </submittedName>
</protein>
<dbReference type="AlphaFoldDB" id="A0A3D0W834"/>
<evidence type="ECO:0000259" key="4">
    <source>
        <dbReference type="PROSITE" id="PS50949"/>
    </source>
</evidence>
<keyword evidence="3" id="KW-0804">Transcription</keyword>
<dbReference type="PANTHER" id="PTHR43537:SF5">
    <property type="entry name" value="UXU OPERON TRANSCRIPTIONAL REGULATOR"/>
    <property type="match status" value="1"/>
</dbReference>
<dbReference type="SUPFAM" id="SSF46785">
    <property type="entry name" value="Winged helix' DNA-binding domain"/>
    <property type="match status" value="1"/>
</dbReference>
<dbReference type="InterPro" id="IPR000524">
    <property type="entry name" value="Tscrpt_reg_HTH_GntR"/>
</dbReference>
<feature type="domain" description="HTH gntR-type" evidence="4">
    <location>
        <begin position="8"/>
        <end position="76"/>
    </location>
</feature>
<name>A0A3D0W834_9SPHN</name>
<dbReference type="SMART" id="SM00895">
    <property type="entry name" value="FCD"/>
    <property type="match status" value="1"/>
</dbReference>
<dbReference type="InterPro" id="IPR036388">
    <property type="entry name" value="WH-like_DNA-bd_sf"/>
</dbReference>
<evidence type="ECO:0000256" key="1">
    <source>
        <dbReference type="ARBA" id="ARBA00023015"/>
    </source>
</evidence>
<accession>A0A3D0W834</accession>
<dbReference type="Pfam" id="PF00392">
    <property type="entry name" value="GntR"/>
    <property type="match status" value="1"/>
</dbReference>
<dbReference type="InterPro" id="IPR036390">
    <property type="entry name" value="WH_DNA-bd_sf"/>
</dbReference>
<dbReference type="PROSITE" id="PS50949">
    <property type="entry name" value="HTH_GNTR"/>
    <property type="match status" value="1"/>
</dbReference>
<dbReference type="InterPro" id="IPR008920">
    <property type="entry name" value="TF_FadR/GntR_C"/>
</dbReference>
<dbReference type="Gene3D" id="1.10.10.10">
    <property type="entry name" value="Winged helix-like DNA-binding domain superfamily/Winged helix DNA-binding domain"/>
    <property type="match status" value="1"/>
</dbReference>
<dbReference type="PRINTS" id="PR00035">
    <property type="entry name" value="HTHGNTR"/>
</dbReference>
<dbReference type="EMBL" id="DOYJ01000057">
    <property type="protein sequence ID" value="HCB74901.1"/>
    <property type="molecule type" value="Genomic_DNA"/>
</dbReference>
<sequence>MAVGEQGGKLYRGIVDAIRADIANGIYVPGSRLPAERDLTERFGVSRPTIREAMIALEMLGLVEARKGSGVFVLDSSVAAAAPGESELDIGAFEIIEARRLLEGEVAAVAATEIDEAHLAELRSLMEAMADADSAAAEVADRRFHICIAEATGNAVIIAAVTDFWDMRFRSPLAREVLRKAGSLGTQSRLDEHGRILRALETRNPVEARAAMRDHLNRVITHLLDVTETEAVERARAETAQRRRALARRTV</sequence>
<dbReference type="PANTHER" id="PTHR43537">
    <property type="entry name" value="TRANSCRIPTIONAL REGULATOR, GNTR FAMILY"/>
    <property type="match status" value="1"/>
</dbReference>
<dbReference type="GO" id="GO:0003677">
    <property type="term" value="F:DNA binding"/>
    <property type="evidence" value="ECO:0007669"/>
    <property type="project" value="UniProtKB-KW"/>
</dbReference>